<dbReference type="PATRIC" id="fig|94132.3.peg.2533"/>
<keyword evidence="8 9" id="KW-0092">Biotin</keyword>
<dbReference type="InterPro" id="IPR050709">
    <property type="entry name" value="Biotin_Carboxyl_Carrier/Decarb"/>
</dbReference>
<keyword evidence="12" id="KW-1185">Reference proteome</keyword>
<keyword evidence="4 9" id="KW-0444">Lipid biosynthesis</keyword>
<dbReference type="GO" id="GO:0003989">
    <property type="term" value="F:acetyl-CoA carboxylase activity"/>
    <property type="evidence" value="ECO:0007669"/>
    <property type="project" value="InterPro"/>
</dbReference>
<dbReference type="GO" id="GO:0006633">
    <property type="term" value="P:fatty acid biosynthetic process"/>
    <property type="evidence" value="ECO:0007669"/>
    <property type="project" value="UniProtKB-UniPathway"/>
</dbReference>
<feature type="domain" description="Lipoyl-binding" evidence="10">
    <location>
        <begin position="83"/>
        <end position="164"/>
    </location>
</feature>
<evidence type="ECO:0000256" key="8">
    <source>
        <dbReference type="ARBA" id="ARBA00023267"/>
    </source>
</evidence>
<keyword evidence="7 9" id="KW-0275">Fatty acid biosynthesis</keyword>
<evidence type="ECO:0000256" key="3">
    <source>
        <dbReference type="ARBA" id="ARBA00017562"/>
    </source>
</evidence>
<dbReference type="Pfam" id="PF00364">
    <property type="entry name" value="Biotin_lipoyl"/>
    <property type="match status" value="1"/>
</dbReference>
<dbReference type="Gene3D" id="2.40.50.100">
    <property type="match status" value="1"/>
</dbReference>
<evidence type="ECO:0000256" key="4">
    <source>
        <dbReference type="ARBA" id="ARBA00022516"/>
    </source>
</evidence>
<dbReference type="Proteomes" id="UP000070433">
    <property type="component" value="Chromosome"/>
</dbReference>
<evidence type="ECO:0000313" key="11">
    <source>
        <dbReference type="EMBL" id="AMO23560.1"/>
    </source>
</evidence>
<dbReference type="PANTHER" id="PTHR45266:SF3">
    <property type="entry name" value="OXALOACETATE DECARBOXYLASE ALPHA CHAIN"/>
    <property type="match status" value="1"/>
</dbReference>
<protein>
    <recommendedName>
        <fullName evidence="3 9">Biotin carboxyl carrier protein of acetyl-CoA carboxylase</fullName>
    </recommendedName>
</protein>
<evidence type="ECO:0000256" key="2">
    <source>
        <dbReference type="ARBA" id="ARBA00005194"/>
    </source>
</evidence>
<evidence type="ECO:0000256" key="7">
    <source>
        <dbReference type="ARBA" id="ARBA00023160"/>
    </source>
</evidence>
<comment type="pathway">
    <text evidence="2 9">Lipid metabolism; fatty acid biosynthesis.</text>
</comment>
<comment type="function">
    <text evidence="1 9">This protein is a component of the acetyl coenzyme A carboxylase complex; first, biotin carboxylase catalyzes the carboxylation of the carrier protein and then the transcarboxylase transfers the carboxyl group to form malonyl-CoA.</text>
</comment>
<evidence type="ECO:0000256" key="5">
    <source>
        <dbReference type="ARBA" id="ARBA00022832"/>
    </source>
</evidence>
<evidence type="ECO:0000256" key="6">
    <source>
        <dbReference type="ARBA" id="ARBA00023098"/>
    </source>
</evidence>
<dbReference type="InterPro" id="IPR001249">
    <property type="entry name" value="AcCoA_biotinCC"/>
</dbReference>
<dbReference type="CDD" id="cd06850">
    <property type="entry name" value="biotinyl_domain"/>
    <property type="match status" value="1"/>
</dbReference>
<keyword evidence="5 9" id="KW-0276">Fatty acid metabolism</keyword>
<dbReference type="EMBL" id="CP010951">
    <property type="protein sequence ID" value="AMO23560.1"/>
    <property type="molecule type" value="Genomic_DNA"/>
</dbReference>
<keyword evidence="6 9" id="KW-0443">Lipid metabolism</keyword>
<dbReference type="PROSITE" id="PS50968">
    <property type="entry name" value="BIOTINYL_LIPOYL"/>
    <property type="match status" value="1"/>
</dbReference>
<reference evidence="11 12" key="1">
    <citation type="journal article" date="2014" name="Int. J. Syst. Evol. Microbiol.">
        <title>Ramlibacter solisilvae sp. nov., isolated from forest soil, and emended description of the genus Ramlibacter.</title>
        <authorList>
            <person name="Lee H.J."/>
            <person name="Lee S.H."/>
            <person name="Lee S.S."/>
            <person name="Lee J.S."/>
            <person name="Kim Y."/>
            <person name="Kim S.C."/>
            <person name="Jeon C.O."/>
        </authorList>
    </citation>
    <scope>NUCLEOTIDE SEQUENCE [LARGE SCALE GENOMIC DNA]</scope>
    <source>
        <strain evidence="11 12">5-10</strain>
    </source>
</reference>
<dbReference type="PRINTS" id="PR01071">
    <property type="entry name" value="ACOABIOTINCC"/>
</dbReference>
<dbReference type="UniPathway" id="UPA00094"/>
<dbReference type="InterPro" id="IPR001882">
    <property type="entry name" value="Biotin_BS"/>
</dbReference>
<proteinExistence type="predicted"/>
<dbReference type="PROSITE" id="PS00188">
    <property type="entry name" value="BIOTIN"/>
    <property type="match status" value="1"/>
</dbReference>
<accession>A0A127JUA9</accession>
<dbReference type="GO" id="GO:0009317">
    <property type="term" value="C:acetyl-CoA carboxylase complex"/>
    <property type="evidence" value="ECO:0007669"/>
    <property type="project" value="InterPro"/>
</dbReference>
<dbReference type="AlphaFoldDB" id="A0A127JUA9"/>
<evidence type="ECO:0000256" key="9">
    <source>
        <dbReference type="RuleBase" id="RU364072"/>
    </source>
</evidence>
<gene>
    <name evidence="11" type="ORF">UC35_12485</name>
</gene>
<dbReference type="InterPro" id="IPR011053">
    <property type="entry name" value="Single_hybrid_motif"/>
</dbReference>
<dbReference type="PANTHER" id="PTHR45266">
    <property type="entry name" value="OXALOACETATE DECARBOXYLASE ALPHA CHAIN"/>
    <property type="match status" value="1"/>
</dbReference>
<dbReference type="InterPro" id="IPR000089">
    <property type="entry name" value="Biotin_lipoyl"/>
</dbReference>
<evidence type="ECO:0000313" key="12">
    <source>
        <dbReference type="Proteomes" id="UP000070433"/>
    </source>
</evidence>
<evidence type="ECO:0000256" key="1">
    <source>
        <dbReference type="ARBA" id="ARBA00003761"/>
    </source>
</evidence>
<name>A0A127JUA9_9BURK</name>
<sequence>MRSSMPLTHSDVRSLLDILDRSEGLESLDIKLGDFVLRARKHGAAPLATVPIEIPAPSARPVEPAPPAATPGAAAGAEVPVTEVPAGMTAIRAPMLGTFYCKPSPEQPAYVQEGAAVALDQTVCLVEVMKMFNTVKAPVAGRVRRILAEHGKLVQHDQILMLIEG</sequence>
<evidence type="ECO:0000259" key="10">
    <source>
        <dbReference type="PROSITE" id="PS50968"/>
    </source>
</evidence>
<dbReference type="SUPFAM" id="SSF51230">
    <property type="entry name" value="Single hybrid motif"/>
    <property type="match status" value="1"/>
</dbReference>
<organism evidence="11 12">
    <name type="scientific">Ramlibacter tataouinensis</name>
    <dbReference type="NCBI Taxonomy" id="94132"/>
    <lineage>
        <taxon>Bacteria</taxon>
        <taxon>Pseudomonadati</taxon>
        <taxon>Pseudomonadota</taxon>
        <taxon>Betaproteobacteria</taxon>
        <taxon>Burkholderiales</taxon>
        <taxon>Comamonadaceae</taxon>
        <taxon>Ramlibacter</taxon>
    </lineage>
</organism>